<proteinExistence type="predicted"/>
<protein>
    <submittedName>
        <fullName evidence="2">Uncharacterized protein</fullName>
    </submittedName>
</protein>
<dbReference type="EMBL" id="JAULSR010000001">
    <property type="protein sequence ID" value="KAK0636129.1"/>
    <property type="molecule type" value="Genomic_DNA"/>
</dbReference>
<sequence>MCIHYTNVRWACQGWSKKPCKRPSPNLEPKLYHCLRYHTHRRPLRTSPPCETTFDDTQPFYKSLACPYHHAKRLKTLDAHWAAEWEWLDQETPKWSAVHNDWHQFVVLNEQQQTQKRAEIIQGGLKYANEHETEFYKGLLVWQLITMKNMRRERKVWQKSLGDEIVGEKKKSPAPGTRGGNP</sequence>
<evidence type="ECO:0000313" key="3">
    <source>
        <dbReference type="Proteomes" id="UP001174934"/>
    </source>
</evidence>
<keyword evidence="3" id="KW-1185">Reference proteome</keyword>
<organism evidence="2 3">
    <name type="scientific">Bombardia bombarda</name>
    <dbReference type="NCBI Taxonomy" id="252184"/>
    <lineage>
        <taxon>Eukaryota</taxon>
        <taxon>Fungi</taxon>
        <taxon>Dikarya</taxon>
        <taxon>Ascomycota</taxon>
        <taxon>Pezizomycotina</taxon>
        <taxon>Sordariomycetes</taxon>
        <taxon>Sordariomycetidae</taxon>
        <taxon>Sordariales</taxon>
        <taxon>Lasiosphaeriaceae</taxon>
        <taxon>Bombardia</taxon>
    </lineage>
</organism>
<accession>A0AA39XLI4</accession>
<name>A0AA39XLI4_9PEZI</name>
<evidence type="ECO:0000256" key="1">
    <source>
        <dbReference type="SAM" id="MobiDB-lite"/>
    </source>
</evidence>
<comment type="caution">
    <text evidence="2">The sequence shown here is derived from an EMBL/GenBank/DDBJ whole genome shotgun (WGS) entry which is preliminary data.</text>
</comment>
<dbReference type="AlphaFoldDB" id="A0AA39XLI4"/>
<evidence type="ECO:0000313" key="2">
    <source>
        <dbReference type="EMBL" id="KAK0636129.1"/>
    </source>
</evidence>
<reference evidence="2" key="1">
    <citation type="submission" date="2023-06" db="EMBL/GenBank/DDBJ databases">
        <title>Genome-scale phylogeny and comparative genomics of the fungal order Sordariales.</title>
        <authorList>
            <consortium name="Lawrence Berkeley National Laboratory"/>
            <person name="Hensen N."/>
            <person name="Bonometti L."/>
            <person name="Westerberg I."/>
            <person name="Brannstrom I.O."/>
            <person name="Guillou S."/>
            <person name="Cros-Aarteil S."/>
            <person name="Calhoun S."/>
            <person name="Haridas S."/>
            <person name="Kuo A."/>
            <person name="Mondo S."/>
            <person name="Pangilinan J."/>
            <person name="Riley R."/>
            <person name="LaButti K."/>
            <person name="Andreopoulos B."/>
            <person name="Lipzen A."/>
            <person name="Chen C."/>
            <person name="Yanf M."/>
            <person name="Daum C."/>
            <person name="Ng V."/>
            <person name="Clum A."/>
            <person name="Steindorff A."/>
            <person name="Ohm R."/>
            <person name="Martin F."/>
            <person name="Silar P."/>
            <person name="Natvig D."/>
            <person name="Lalanne C."/>
            <person name="Gautier V."/>
            <person name="Ament-velasquez S.L."/>
            <person name="Kruys A."/>
            <person name="Hutchinson M.I."/>
            <person name="Powell A.J."/>
            <person name="Barry K."/>
            <person name="Miller A.N."/>
            <person name="Grigoriev I.V."/>
            <person name="Debuchy R."/>
            <person name="Gladieux P."/>
            <person name="Thoren M.H."/>
            <person name="Johannesson H."/>
        </authorList>
    </citation>
    <scope>NUCLEOTIDE SEQUENCE</scope>
    <source>
        <strain evidence="2">SMH3391-2</strain>
    </source>
</reference>
<gene>
    <name evidence="2" type="ORF">B0T17DRAFT_612905</name>
</gene>
<feature type="region of interest" description="Disordered" evidence="1">
    <location>
        <begin position="162"/>
        <end position="182"/>
    </location>
</feature>
<dbReference type="Proteomes" id="UP001174934">
    <property type="component" value="Unassembled WGS sequence"/>
</dbReference>